<dbReference type="InterPro" id="IPR000192">
    <property type="entry name" value="Aminotrans_V_dom"/>
</dbReference>
<organism evidence="3 4">
    <name type="scientific">Salinibacter ruber</name>
    <dbReference type="NCBI Taxonomy" id="146919"/>
    <lineage>
        <taxon>Bacteria</taxon>
        <taxon>Pseudomonadati</taxon>
        <taxon>Rhodothermota</taxon>
        <taxon>Rhodothermia</taxon>
        <taxon>Rhodothermales</taxon>
        <taxon>Salinibacteraceae</taxon>
        <taxon>Salinibacter</taxon>
    </lineage>
</organism>
<keyword evidence="3" id="KW-0456">Lyase</keyword>
<dbReference type="PANTHER" id="PTHR43586">
    <property type="entry name" value="CYSTEINE DESULFURASE"/>
    <property type="match status" value="1"/>
</dbReference>
<dbReference type="InterPro" id="IPR015424">
    <property type="entry name" value="PyrdxlP-dep_Trfase"/>
</dbReference>
<dbReference type="AlphaFoldDB" id="A0A9X2Q3S0"/>
<dbReference type="InterPro" id="IPR015422">
    <property type="entry name" value="PyrdxlP-dep_Trfase_small"/>
</dbReference>
<sequence>MLDSAPTSSIAARAPRSDRRSQLDALRRAFTGLDTEYPLADGTTAPRTYLDSAASTLRCSAADDIVRRALRHYANTHSTLHAGARIMTHLYEQAHEIVGRFVDAPDDYTTVFTGSGVTGGLNRMARVLAERRPERDLVITTLMEHHANDLPHRKHIGEVVHVPLENDPDGEAGRVDLSALRAAIDEHADRLNYVAVTAASNVTGIVNPVHEVARHAHAAGALCVVDAAQSAAHVPISVQGPDAAEALDVVCMSGHKLYAPGSPGVIVAREALFEGLEPQVVGGGIVDRVETDRYEITDALPEREEAGTPNLPGALRLAATLQLLGRIGMDLVAEDERELAQYALERFAAIDGLTIYGSHRLEVADRIGVIAFNLADLPHGLVAAALNDYFGVAVRNECFCAQPFVRELLGRAGNAGGAADGAECGPETQPGMVRASLGLYNTEQDIDAAVEALSDLAARPDWYREQYRPRLDGSGDWVHRSFEHPPEQAFSLEEEVDAWLQSAS</sequence>
<dbReference type="SUPFAM" id="SSF53383">
    <property type="entry name" value="PLP-dependent transferases"/>
    <property type="match status" value="1"/>
</dbReference>
<protein>
    <submittedName>
        <fullName evidence="3">Selenocysteine lyase/cysteine desulfurase</fullName>
    </submittedName>
</protein>
<dbReference type="RefSeq" id="WP_259080949.1">
    <property type="nucleotide sequence ID" value="NZ_JANUAU010000011.1"/>
</dbReference>
<evidence type="ECO:0000256" key="1">
    <source>
        <dbReference type="ARBA" id="ARBA00022898"/>
    </source>
</evidence>
<gene>
    <name evidence="3" type="ORF">GGP71_002989</name>
</gene>
<reference evidence="3" key="1">
    <citation type="submission" date="2022-08" db="EMBL/GenBank/DDBJ databases">
        <title>Genomic Encyclopedia of Type Strains, Phase V (KMG-V): Genome sequencing to study the core and pangenomes of soil and plant-associated prokaryotes.</title>
        <authorList>
            <person name="Whitman W."/>
        </authorList>
    </citation>
    <scope>NUCLEOTIDE SEQUENCE</scope>
    <source>
        <strain evidence="3">0</strain>
    </source>
</reference>
<keyword evidence="1" id="KW-0663">Pyridoxal phosphate</keyword>
<dbReference type="InterPro" id="IPR015421">
    <property type="entry name" value="PyrdxlP-dep_Trfase_major"/>
</dbReference>
<dbReference type="GO" id="GO:0016829">
    <property type="term" value="F:lyase activity"/>
    <property type="evidence" value="ECO:0007669"/>
    <property type="project" value="UniProtKB-KW"/>
</dbReference>
<dbReference type="Pfam" id="PF00266">
    <property type="entry name" value="Aminotran_5"/>
    <property type="match status" value="1"/>
</dbReference>
<comment type="caution">
    <text evidence="3">The sequence shown here is derived from an EMBL/GenBank/DDBJ whole genome shotgun (WGS) entry which is preliminary data.</text>
</comment>
<evidence type="ECO:0000313" key="3">
    <source>
        <dbReference type="EMBL" id="MCS3679046.1"/>
    </source>
</evidence>
<dbReference type="Gene3D" id="3.40.640.10">
    <property type="entry name" value="Type I PLP-dependent aspartate aminotransferase-like (Major domain)"/>
    <property type="match status" value="1"/>
</dbReference>
<feature type="domain" description="Aminotransferase class V" evidence="2">
    <location>
        <begin position="48"/>
        <end position="448"/>
    </location>
</feature>
<dbReference type="EMBL" id="JANUAU010000011">
    <property type="protein sequence ID" value="MCS3679046.1"/>
    <property type="molecule type" value="Genomic_DNA"/>
</dbReference>
<proteinExistence type="predicted"/>
<dbReference type="PANTHER" id="PTHR43586:SF8">
    <property type="entry name" value="CYSTEINE DESULFURASE 1, CHLOROPLASTIC"/>
    <property type="match status" value="1"/>
</dbReference>
<name>A0A9X2Q3S0_9BACT</name>
<evidence type="ECO:0000313" key="4">
    <source>
        <dbReference type="Proteomes" id="UP001155027"/>
    </source>
</evidence>
<accession>A0A9X2Q3S0</accession>
<dbReference type="Gene3D" id="3.90.1150.10">
    <property type="entry name" value="Aspartate Aminotransferase, domain 1"/>
    <property type="match status" value="1"/>
</dbReference>
<dbReference type="Proteomes" id="UP001155027">
    <property type="component" value="Unassembled WGS sequence"/>
</dbReference>
<evidence type="ECO:0000259" key="2">
    <source>
        <dbReference type="Pfam" id="PF00266"/>
    </source>
</evidence>